<name>A0A4V1QQQ6_9MICO</name>
<evidence type="ECO:0000313" key="3">
    <source>
        <dbReference type="Proteomes" id="UP000292881"/>
    </source>
</evidence>
<gene>
    <name evidence="2" type="ORF">ESO86_17360</name>
</gene>
<dbReference type="InterPro" id="IPR008136">
    <property type="entry name" value="CinA_C"/>
</dbReference>
<dbReference type="RefSeq" id="WP_165308314.1">
    <property type="nucleotide sequence ID" value="NZ_SDPL01000642.1"/>
</dbReference>
<evidence type="ECO:0000313" key="2">
    <source>
        <dbReference type="EMBL" id="RXZ40133.1"/>
    </source>
</evidence>
<protein>
    <submittedName>
        <fullName evidence="2">CinA family protein</fullName>
    </submittedName>
</protein>
<sequence length="102" mass="10407">MAPRSPTAGETDAERLVARLRAGGRTVACAESLTGGLLSATIVDVPGASNVLLGGIVAYATELKGALVGVDGRLLDERGPVDPEVARQLAERIRARCAVGGR</sequence>
<dbReference type="SUPFAM" id="SSF142433">
    <property type="entry name" value="CinA-like"/>
    <property type="match status" value="1"/>
</dbReference>
<comment type="caution">
    <text evidence="2">The sequence shown here is derived from an EMBL/GenBank/DDBJ whole genome shotgun (WGS) entry which is preliminary data.</text>
</comment>
<dbReference type="Proteomes" id="UP000292881">
    <property type="component" value="Unassembled WGS sequence"/>
</dbReference>
<dbReference type="InterPro" id="IPR036653">
    <property type="entry name" value="CinA-like_C"/>
</dbReference>
<dbReference type="Gene3D" id="3.90.950.20">
    <property type="entry name" value="CinA-like"/>
    <property type="match status" value="1"/>
</dbReference>
<dbReference type="AlphaFoldDB" id="A0A4V1QQQ6"/>
<evidence type="ECO:0000259" key="1">
    <source>
        <dbReference type="Pfam" id="PF02464"/>
    </source>
</evidence>
<feature type="non-terminal residue" evidence="2">
    <location>
        <position position="102"/>
    </location>
</feature>
<dbReference type="Pfam" id="PF02464">
    <property type="entry name" value="CinA"/>
    <property type="match status" value="1"/>
</dbReference>
<organism evidence="2 3">
    <name type="scientific">Agromyces binzhouensis</name>
    <dbReference type="NCBI Taxonomy" id="1817495"/>
    <lineage>
        <taxon>Bacteria</taxon>
        <taxon>Bacillati</taxon>
        <taxon>Actinomycetota</taxon>
        <taxon>Actinomycetes</taxon>
        <taxon>Micrococcales</taxon>
        <taxon>Microbacteriaceae</taxon>
        <taxon>Agromyces</taxon>
    </lineage>
</organism>
<dbReference type="EMBL" id="SDPL01000642">
    <property type="protein sequence ID" value="RXZ40133.1"/>
    <property type="molecule type" value="Genomic_DNA"/>
</dbReference>
<feature type="domain" description="CinA C-terminal" evidence="1">
    <location>
        <begin position="13"/>
        <end position="98"/>
    </location>
</feature>
<keyword evidence="3" id="KW-1185">Reference proteome</keyword>
<reference evidence="2 3" key="1">
    <citation type="submission" date="2019-01" db="EMBL/GenBank/DDBJ databases">
        <authorList>
            <person name="Li J."/>
        </authorList>
    </citation>
    <scope>NUCLEOTIDE SEQUENCE [LARGE SCALE GENOMIC DNA]</scope>
    <source>
        <strain evidence="2 3">CGMCC 4.7180</strain>
    </source>
</reference>
<proteinExistence type="predicted"/>
<accession>A0A4V1QQQ6</accession>